<dbReference type="Proteomes" id="UP000789901">
    <property type="component" value="Unassembled WGS sequence"/>
</dbReference>
<organism evidence="1 2">
    <name type="scientific">Gigaspora margarita</name>
    <dbReference type="NCBI Taxonomy" id="4874"/>
    <lineage>
        <taxon>Eukaryota</taxon>
        <taxon>Fungi</taxon>
        <taxon>Fungi incertae sedis</taxon>
        <taxon>Mucoromycota</taxon>
        <taxon>Glomeromycotina</taxon>
        <taxon>Glomeromycetes</taxon>
        <taxon>Diversisporales</taxon>
        <taxon>Gigasporaceae</taxon>
        <taxon>Gigaspora</taxon>
    </lineage>
</organism>
<reference evidence="1 2" key="1">
    <citation type="submission" date="2021-06" db="EMBL/GenBank/DDBJ databases">
        <authorList>
            <person name="Kallberg Y."/>
            <person name="Tangrot J."/>
            <person name="Rosling A."/>
        </authorList>
    </citation>
    <scope>NUCLEOTIDE SEQUENCE [LARGE SCALE GENOMIC DNA]</scope>
    <source>
        <strain evidence="1 2">120-4 pot B 10/14</strain>
    </source>
</reference>
<keyword evidence="2" id="KW-1185">Reference proteome</keyword>
<gene>
    <name evidence="1" type="ORF">GMARGA_LOCUS3512</name>
</gene>
<evidence type="ECO:0000313" key="2">
    <source>
        <dbReference type="Proteomes" id="UP000789901"/>
    </source>
</evidence>
<proteinExistence type="predicted"/>
<accession>A0ABM8W5B3</accession>
<dbReference type="EMBL" id="CAJVQB010001269">
    <property type="protein sequence ID" value="CAG8528633.1"/>
    <property type="molecule type" value="Genomic_DNA"/>
</dbReference>
<evidence type="ECO:0000313" key="1">
    <source>
        <dbReference type="EMBL" id="CAG8528633.1"/>
    </source>
</evidence>
<comment type="caution">
    <text evidence="1">The sequence shown here is derived from an EMBL/GenBank/DDBJ whole genome shotgun (WGS) entry which is preliminary data.</text>
</comment>
<sequence length="44" mass="5090">MEKNILNSFLYFLKHYKKHFKTLALRLGIQAVIIQVKGKVSITG</sequence>
<protein>
    <submittedName>
        <fullName evidence="1">34572_t:CDS:1</fullName>
    </submittedName>
</protein>
<name>A0ABM8W5B3_GIGMA</name>